<protein>
    <submittedName>
        <fullName evidence="1">Uncharacterized protein</fullName>
    </submittedName>
</protein>
<gene>
    <name evidence="1" type="ORF">N1851_011711</name>
</gene>
<sequence>MIAYLFSGSFKKQAKFNKFVRELKDVVTLTLEPVPEEFYVQPLAAEGSEANGRLPAVFVIPPFPRDLQTRLDNKEACQKSSKDQHRLIRVLHEAMLEYTMYPTNAEYVQVVKALIMKYPFLKDLEGNGYVSYNVLIQ</sequence>
<comment type="caution">
    <text evidence="1">The sequence shown here is derived from an EMBL/GenBank/DDBJ whole genome shotgun (WGS) entry which is preliminary data.</text>
</comment>
<accession>A0AA47MX92</accession>
<dbReference type="AlphaFoldDB" id="A0AA47MX92"/>
<evidence type="ECO:0000313" key="2">
    <source>
        <dbReference type="Proteomes" id="UP001174136"/>
    </source>
</evidence>
<keyword evidence="2" id="KW-1185">Reference proteome</keyword>
<evidence type="ECO:0000313" key="1">
    <source>
        <dbReference type="EMBL" id="KAK0148317.1"/>
    </source>
</evidence>
<proteinExistence type="predicted"/>
<dbReference type="EMBL" id="JAOPHQ010002046">
    <property type="protein sequence ID" value="KAK0148317.1"/>
    <property type="molecule type" value="Genomic_DNA"/>
</dbReference>
<name>A0AA47MX92_MERPO</name>
<dbReference type="Proteomes" id="UP001174136">
    <property type="component" value="Unassembled WGS sequence"/>
</dbReference>
<organism evidence="1 2">
    <name type="scientific">Merluccius polli</name>
    <name type="common">Benguela hake</name>
    <name type="synonym">Merluccius cadenati</name>
    <dbReference type="NCBI Taxonomy" id="89951"/>
    <lineage>
        <taxon>Eukaryota</taxon>
        <taxon>Metazoa</taxon>
        <taxon>Chordata</taxon>
        <taxon>Craniata</taxon>
        <taxon>Vertebrata</taxon>
        <taxon>Euteleostomi</taxon>
        <taxon>Actinopterygii</taxon>
        <taxon>Neopterygii</taxon>
        <taxon>Teleostei</taxon>
        <taxon>Neoteleostei</taxon>
        <taxon>Acanthomorphata</taxon>
        <taxon>Zeiogadaria</taxon>
        <taxon>Gadariae</taxon>
        <taxon>Gadiformes</taxon>
        <taxon>Gadoidei</taxon>
        <taxon>Merlucciidae</taxon>
        <taxon>Merluccius</taxon>
    </lineage>
</organism>
<reference evidence="1" key="1">
    <citation type="journal article" date="2023" name="Front. Mar. Sci.">
        <title>A new Merluccius polli reference genome to investigate the effects of global change in West African waters.</title>
        <authorList>
            <person name="Mateo J.L."/>
            <person name="Blanco-Fernandez C."/>
            <person name="Garcia-Vazquez E."/>
            <person name="Machado-Schiaffino G."/>
        </authorList>
    </citation>
    <scope>NUCLEOTIDE SEQUENCE</scope>
    <source>
        <strain evidence="1">C29</strain>
        <tissue evidence="1">Fin</tissue>
    </source>
</reference>